<keyword evidence="3" id="KW-0238">DNA-binding</keyword>
<dbReference type="InterPro" id="IPR005119">
    <property type="entry name" value="LysR_subst-bd"/>
</dbReference>
<comment type="caution">
    <text evidence="7">The sequence shown here is derived from an EMBL/GenBank/DDBJ whole genome shotgun (WGS) entry which is preliminary data.</text>
</comment>
<dbReference type="SUPFAM" id="SSF53850">
    <property type="entry name" value="Periplasmic binding protein-like II"/>
    <property type="match status" value="1"/>
</dbReference>
<dbReference type="InterPro" id="IPR000847">
    <property type="entry name" value="LysR_HTH_N"/>
</dbReference>
<evidence type="ECO:0000256" key="4">
    <source>
        <dbReference type="ARBA" id="ARBA00023159"/>
    </source>
</evidence>
<dbReference type="GO" id="GO:0003700">
    <property type="term" value="F:DNA-binding transcription factor activity"/>
    <property type="evidence" value="ECO:0007669"/>
    <property type="project" value="InterPro"/>
</dbReference>
<dbReference type="GO" id="GO:0032993">
    <property type="term" value="C:protein-DNA complex"/>
    <property type="evidence" value="ECO:0007669"/>
    <property type="project" value="TreeGrafter"/>
</dbReference>
<dbReference type="PRINTS" id="PR00039">
    <property type="entry name" value="HTHLYSR"/>
</dbReference>
<organism evidence="7 8">
    <name type="scientific">Acuticoccus sediminis</name>
    <dbReference type="NCBI Taxonomy" id="2184697"/>
    <lineage>
        <taxon>Bacteria</taxon>
        <taxon>Pseudomonadati</taxon>
        <taxon>Pseudomonadota</taxon>
        <taxon>Alphaproteobacteria</taxon>
        <taxon>Hyphomicrobiales</taxon>
        <taxon>Amorphaceae</taxon>
        <taxon>Acuticoccus</taxon>
    </lineage>
</organism>
<dbReference type="SUPFAM" id="SSF46785">
    <property type="entry name" value="Winged helix' DNA-binding domain"/>
    <property type="match status" value="1"/>
</dbReference>
<feature type="domain" description="HTH lysR-type" evidence="6">
    <location>
        <begin position="5"/>
        <end position="62"/>
    </location>
</feature>
<dbReference type="Pfam" id="PF03466">
    <property type="entry name" value="LysR_substrate"/>
    <property type="match status" value="1"/>
</dbReference>
<dbReference type="Gene3D" id="1.10.10.10">
    <property type="entry name" value="Winged helix-like DNA-binding domain superfamily/Winged helix DNA-binding domain"/>
    <property type="match status" value="1"/>
</dbReference>
<dbReference type="PANTHER" id="PTHR30346:SF26">
    <property type="entry name" value="HYDROGEN PEROXIDE-INDUCIBLE GENES ACTIVATOR"/>
    <property type="match status" value="1"/>
</dbReference>
<evidence type="ECO:0000259" key="6">
    <source>
        <dbReference type="PROSITE" id="PS50931"/>
    </source>
</evidence>
<comment type="similarity">
    <text evidence="1">Belongs to the LysR transcriptional regulatory family.</text>
</comment>
<evidence type="ECO:0000256" key="3">
    <source>
        <dbReference type="ARBA" id="ARBA00023125"/>
    </source>
</evidence>
<dbReference type="Proteomes" id="UP000249590">
    <property type="component" value="Unassembled WGS sequence"/>
</dbReference>
<accession>A0A8B2NM50</accession>
<evidence type="ECO:0000256" key="5">
    <source>
        <dbReference type="ARBA" id="ARBA00023163"/>
    </source>
</evidence>
<name>A0A8B2NM50_9HYPH</name>
<keyword evidence="8" id="KW-1185">Reference proteome</keyword>
<proteinExistence type="inferred from homology"/>
<evidence type="ECO:0000256" key="1">
    <source>
        <dbReference type="ARBA" id="ARBA00009437"/>
    </source>
</evidence>
<dbReference type="AlphaFoldDB" id="A0A8B2NM50"/>
<dbReference type="FunFam" id="1.10.10.10:FF:000001">
    <property type="entry name" value="LysR family transcriptional regulator"/>
    <property type="match status" value="1"/>
</dbReference>
<dbReference type="GO" id="GO:0003677">
    <property type="term" value="F:DNA binding"/>
    <property type="evidence" value="ECO:0007669"/>
    <property type="project" value="UniProtKB-KW"/>
</dbReference>
<dbReference type="InterPro" id="IPR036390">
    <property type="entry name" value="WH_DNA-bd_sf"/>
</dbReference>
<dbReference type="PANTHER" id="PTHR30346">
    <property type="entry name" value="TRANSCRIPTIONAL DUAL REGULATOR HCAR-RELATED"/>
    <property type="match status" value="1"/>
</dbReference>
<protein>
    <recommendedName>
        <fullName evidence="6">HTH lysR-type domain-containing protein</fullName>
    </recommendedName>
</protein>
<evidence type="ECO:0000313" key="7">
    <source>
        <dbReference type="EMBL" id="RAI00697.1"/>
    </source>
</evidence>
<dbReference type="Pfam" id="PF00126">
    <property type="entry name" value="HTH_1"/>
    <property type="match status" value="1"/>
</dbReference>
<dbReference type="InterPro" id="IPR036388">
    <property type="entry name" value="WH-like_DNA-bd_sf"/>
</dbReference>
<sequence>MMRLLRIRDLEYFIAIAENGSFSRAAQACGISQPTLSAQVRRMEDLLGVTLVERRHGQVTITTEGAEVLVAAREIMDAFHRVQRTTKGDGVMLGRPMRFGILPTIAPYLAPRFLTTVAELSETSDLTFIEDRTDQLEAGVASDHLDFAITATLPRANALTAIPLGDERLVVVSRHPLPERISLDGLDRPVLLMQEGHCFREVVSEAIRRSQLRSDGAKSARIGPSSFATLVSLVRSGVGDTILPEPYARHSCEAVAGLSVALMEPVTEGRQLYVIVRAGRERYRDVIRLVEAAREAHRQVGGDIVQGGDAVARSASPHASKL</sequence>
<dbReference type="Gene3D" id="3.40.190.10">
    <property type="entry name" value="Periplasmic binding protein-like II"/>
    <property type="match status" value="2"/>
</dbReference>
<evidence type="ECO:0000256" key="2">
    <source>
        <dbReference type="ARBA" id="ARBA00023015"/>
    </source>
</evidence>
<dbReference type="RefSeq" id="WP_111346873.1">
    <property type="nucleotide sequence ID" value="NZ_JAIWKD010000008.1"/>
</dbReference>
<evidence type="ECO:0000313" key="8">
    <source>
        <dbReference type="Proteomes" id="UP000249590"/>
    </source>
</evidence>
<keyword evidence="2" id="KW-0805">Transcription regulation</keyword>
<dbReference type="PROSITE" id="PS50931">
    <property type="entry name" value="HTH_LYSR"/>
    <property type="match status" value="1"/>
</dbReference>
<keyword evidence="5" id="KW-0804">Transcription</keyword>
<reference evidence="7 8" key="1">
    <citation type="submission" date="2018-05" db="EMBL/GenBank/DDBJ databases">
        <title>Acuticoccus sediminis sp. nov., isolated from deep-sea sediment of Indian Ocean.</title>
        <authorList>
            <person name="Liu X."/>
            <person name="Lai Q."/>
            <person name="Du Y."/>
            <person name="Sun F."/>
            <person name="Zhang X."/>
            <person name="Wang S."/>
            <person name="Shao Z."/>
        </authorList>
    </citation>
    <scope>NUCLEOTIDE SEQUENCE [LARGE SCALE GENOMIC DNA]</scope>
    <source>
        <strain evidence="7 8">PTG4-2</strain>
    </source>
</reference>
<dbReference type="EMBL" id="QHHQ01000003">
    <property type="protein sequence ID" value="RAI00697.1"/>
    <property type="molecule type" value="Genomic_DNA"/>
</dbReference>
<keyword evidence="4" id="KW-0010">Activator</keyword>
<dbReference type="OrthoDB" id="9775392at2"/>
<gene>
    <name evidence="7" type="ORF">DLJ53_15725</name>
</gene>